<keyword evidence="2" id="KW-0433">Leucine-rich repeat</keyword>
<dbReference type="SMART" id="SM00364">
    <property type="entry name" value="LRR_BAC"/>
    <property type="match status" value="6"/>
</dbReference>
<dbReference type="GO" id="GO:0005930">
    <property type="term" value="C:axoneme"/>
    <property type="evidence" value="ECO:0007669"/>
    <property type="project" value="UniProtKB-SubCell"/>
</dbReference>
<dbReference type="InterPro" id="IPR050216">
    <property type="entry name" value="LRR_domain-containing"/>
</dbReference>
<name>A0A7S0R2H1_9CHLO</name>
<proteinExistence type="predicted"/>
<sequence>MGICQSCCDQDVNSRYVKQTGTELATVPQTTAPKQQTAVVTGTKAKERRENGWRATGIIGLRDQQIKELPQSALQVATATVLDASNNRLKALPDNLSDLAALQRLVLVNNLLVSLPASLCRITTLKLLNLDTNRLTELPEELGGLAALEKLSVNGNQLTRLPATLGRLPALKLLSASSNQLAALPAELPPALEELDVSFNAIAAIPPSLGSLQKLKILNLDTNKVCDVPAEVLEGCAALHTLSLHANPITPDTLQDNPAFQAFEARRQQKYNKVIAGGVLLGAKGMDEGVDRKATRSP</sequence>
<dbReference type="InterPro" id="IPR003591">
    <property type="entry name" value="Leu-rich_rpt_typical-subtyp"/>
</dbReference>
<dbReference type="InterPro" id="IPR001611">
    <property type="entry name" value="Leu-rich_rpt"/>
</dbReference>
<dbReference type="SUPFAM" id="SSF52058">
    <property type="entry name" value="L domain-like"/>
    <property type="match status" value="1"/>
</dbReference>
<evidence type="ECO:0000313" key="4">
    <source>
        <dbReference type="EMBL" id="CAD8665200.1"/>
    </source>
</evidence>
<evidence type="ECO:0000256" key="1">
    <source>
        <dbReference type="ARBA" id="ARBA00004430"/>
    </source>
</evidence>
<dbReference type="Pfam" id="PF13855">
    <property type="entry name" value="LRR_8"/>
    <property type="match status" value="2"/>
</dbReference>
<evidence type="ECO:0000256" key="3">
    <source>
        <dbReference type="ARBA" id="ARBA00022737"/>
    </source>
</evidence>
<dbReference type="EMBL" id="HBFB01002492">
    <property type="protein sequence ID" value="CAD8665200.1"/>
    <property type="molecule type" value="Transcribed_RNA"/>
</dbReference>
<dbReference type="PANTHER" id="PTHR48051">
    <property type="match status" value="1"/>
</dbReference>
<comment type="subcellular location">
    <subcellularLocation>
        <location evidence="1">Cytoplasm</location>
        <location evidence="1">Cytoskeleton</location>
        <location evidence="1">Cilium axoneme</location>
    </subcellularLocation>
</comment>
<evidence type="ECO:0000256" key="2">
    <source>
        <dbReference type="ARBA" id="ARBA00022614"/>
    </source>
</evidence>
<reference evidence="4" key="1">
    <citation type="submission" date="2021-01" db="EMBL/GenBank/DDBJ databases">
        <authorList>
            <person name="Corre E."/>
            <person name="Pelletier E."/>
            <person name="Niang G."/>
            <person name="Scheremetjew M."/>
            <person name="Finn R."/>
            <person name="Kale V."/>
            <person name="Holt S."/>
            <person name="Cochrane G."/>
            <person name="Meng A."/>
            <person name="Brown T."/>
            <person name="Cohen L."/>
        </authorList>
    </citation>
    <scope>NUCLEOTIDE SEQUENCE</scope>
    <source>
        <strain evidence="4">SAG 11-49</strain>
    </source>
</reference>
<dbReference type="Gene3D" id="3.80.10.10">
    <property type="entry name" value="Ribonuclease Inhibitor"/>
    <property type="match status" value="2"/>
</dbReference>
<accession>A0A7S0R2H1</accession>
<gene>
    <name evidence="4" type="ORF">CLEI1391_LOCUS1262</name>
</gene>
<dbReference type="AlphaFoldDB" id="A0A7S0R2H1"/>
<keyword evidence="3" id="KW-0677">Repeat</keyword>
<dbReference type="SMART" id="SM00369">
    <property type="entry name" value="LRR_TYP"/>
    <property type="match status" value="6"/>
</dbReference>
<organism evidence="4">
    <name type="scientific">Chlamydomonas leiostraca</name>
    <dbReference type="NCBI Taxonomy" id="1034604"/>
    <lineage>
        <taxon>Eukaryota</taxon>
        <taxon>Viridiplantae</taxon>
        <taxon>Chlorophyta</taxon>
        <taxon>core chlorophytes</taxon>
        <taxon>Chlorophyceae</taxon>
        <taxon>CS clade</taxon>
        <taxon>Chlamydomonadales</taxon>
        <taxon>Chlamydomonadaceae</taxon>
        <taxon>Chlamydomonas</taxon>
    </lineage>
</organism>
<protein>
    <submittedName>
        <fullName evidence="4">Uncharacterized protein</fullName>
    </submittedName>
</protein>
<dbReference type="PANTHER" id="PTHR48051:SF1">
    <property type="entry name" value="RAS SUPPRESSOR PROTEIN 1"/>
    <property type="match status" value="1"/>
</dbReference>
<dbReference type="InterPro" id="IPR032675">
    <property type="entry name" value="LRR_dom_sf"/>
</dbReference>